<proteinExistence type="predicted"/>
<dbReference type="InterPro" id="IPR037393">
    <property type="entry name" value="Bud22/SRFB1"/>
</dbReference>
<organism evidence="5 6">
    <name type="scientific">Paecilomyces lecythidis</name>
    <dbReference type="NCBI Taxonomy" id="3004212"/>
    <lineage>
        <taxon>Eukaryota</taxon>
        <taxon>Fungi</taxon>
        <taxon>Dikarya</taxon>
        <taxon>Ascomycota</taxon>
        <taxon>Pezizomycotina</taxon>
        <taxon>Eurotiomycetes</taxon>
        <taxon>Eurotiomycetidae</taxon>
        <taxon>Eurotiales</taxon>
        <taxon>Thermoascaceae</taxon>
        <taxon>Paecilomyces</taxon>
    </lineage>
</organism>
<feature type="compositionally biased region" description="Acidic residues" evidence="3">
    <location>
        <begin position="234"/>
        <end position="252"/>
    </location>
</feature>
<evidence type="ECO:0000256" key="3">
    <source>
        <dbReference type="SAM" id="MobiDB-lite"/>
    </source>
</evidence>
<protein>
    <recommendedName>
        <fullName evidence="4">Bud22 domain-containing protein</fullName>
    </recommendedName>
</protein>
<comment type="caution">
    <text evidence="5">The sequence shown here is derived from an EMBL/GenBank/DDBJ whole genome shotgun (WGS) entry which is preliminary data.</text>
</comment>
<feature type="compositionally biased region" description="Basic and acidic residues" evidence="3">
    <location>
        <begin position="169"/>
        <end position="191"/>
    </location>
</feature>
<feature type="domain" description="Bud22" evidence="4">
    <location>
        <begin position="37"/>
        <end position="456"/>
    </location>
</feature>
<dbReference type="PANTHER" id="PTHR23325:SF1">
    <property type="entry name" value="SERUM RESPONSE FACTOR-BINDING PROTEIN 1"/>
    <property type="match status" value="1"/>
</dbReference>
<dbReference type="InterPro" id="IPR015158">
    <property type="entry name" value="Bud22_dom"/>
</dbReference>
<evidence type="ECO:0000259" key="4">
    <source>
        <dbReference type="Pfam" id="PF09073"/>
    </source>
</evidence>
<dbReference type="Pfam" id="PF09073">
    <property type="entry name" value="BUD22"/>
    <property type="match status" value="1"/>
</dbReference>
<dbReference type="EMBL" id="JAVDPF010000017">
    <property type="protein sequence ID" value="KAL1875628.1"/>
    <property type="molecule type" value="Genomic_DNA"/>
</dbReference>
<reference evidence="5 6" key="1">
    <citation type="journal article" date="2024" name="IMA Fungus">
        <title>IMA Genome - F19 : A genome assembly and annotation guide to empower mycologists, including annotated draft genome sequences of Ceratocystis pirilliformis, Diaporthe australafricana, Fusarium ophioides, Paecilomyces lecythidis, and Sporothrix stenoceras.</title>
        <authorList>
            <person name="Aylward J."/>
            <person name="Wilson A.M."/>
            <person name="Visagie C.M."/>
            <person name="Spraker J."/>
            <person name="Barnes I."/>
            <person name="Buitendag C."/>
            <person name="Ceriani C."/>
            <person name="Del Mar Angel L."/>
            <person name="du Plessis D."/>
            <person name="Fuchs T."/>
            <person name="Gasser K."/>
            <person name="Kramer D."/>
            <person name="Li W."/>
            <person name="Munsamy K."/>
            <person name="Piso A."/>
            <person name="Price J.L."/>
            <person name="Sonnekus B."/>
            <person name="Thomas C."/>
            <person name="van der Nest A."/>
            <person name="van Dijk A."/>
            <person name="van Heerden A."/>
            <person name="van Vuuren N."/>
            <person name="Yilmaz N."/>
            <person name="Duong T.A."/>
            <person name="van der Merwe N.A."/>
            <person name="Wingfield M.J."/>
            <person name="Wingfield B.D."/>
        </authorList>
    </citation>
    <scope>NUCLEOTIDE SEQUENCE [LARGE SCALE GENOMIC DNA]</scope>
    <source>
        <strain evidence="5 6">CMW 18167</strain>
    </source>
</reference>
<feature type="region of interest" description="Disordered" evidence="3">
    <location>
        <begin position="1"/>
        <end position="24"/>
    </location>
</feature>
<accession>A0ABR3XI53</accession>
<gene>
    <name evidence="5" type="ORF">Plec18167_005564</name>
</gene>
<dbReference type="PANTHER" id="PTHR23325">
    <property type="entry name" value="SERUM RESPONSE FACTOR-BINDING"/>
    <property type="match status" value="1"/>
</dbReference>
<dbReference type="Proteomes" id="UP001583193">
    <property type="component" value="Unassembled WGS sequence"/>
</dbReference>
<evidence type="ECO:0000256" key="1">
    <source>
        <dbReference type="ARBA" id="ARBA00023054"/>
    </source>
</evidence>
<feature type="compositionally biased region" description="Basic and acidic residues" evidence="3">
    <location>
        <begin position="7"/>
        <end position="24"/>
    </location>
</feature>
<feature type="compositionally biased region" description="Basic and acidic residues" evidence="3">
    <location>
        <begin position="418"/>
        <end position="436"/>
    </location>
</feature>
<keyword evidence="1 2" id="KW-0175">Coiled coil</keyword>
<name>A0ABR3XI53_9EURO</name>
<feature type="compositionally biased region" description="Low complexity" evidence="3">
    <location>
        <begin position="265"/>
        <end position="297"/>
    </location>
</feature>
<keyword evidence="6" id="KW-1185">Reference proteome</keyword>
<evidence type="ECO:0000256" key="2">
    <source>
        <dbReference type="SAM" id="Coils"/>
    </source>
</evidence>
<feature type="compositionally biased region" description="Basic and acidic residues" evidence="3">
    <location>
        <begin position="253"/>
        <end position="264"/>
    </location>
</feature>
<evidence type="ECO:0000313" key="5">
    <source>
        <dbReference type="EMBL" id="KAL1875628.1"/>
    </source>
</evidence>
<feature type="region of interest" description="Disordered" evidence="3">
    <location>
        <begin position="165"/>
        <end position="456"/>
    </location>
</feature>
<feature type="coiled-coil region" evidence="2">
    <location>
        <begin position="59"/>
        <end position="86"/>
    </location>
</feature>
<feature type="compositionally biased region" description="Basic and acidic residues" evidence="3">
    <location>
        <begin position="355"/>
        <end position="385"/>
    </location>
</feature>
<sequence>MPKRKRAESEDAHDSPESREERRTVLRVTRLTNKFDYEIQTLFRALKTARGFERQKMGRRQKTAQKEKNEGALARLQEEVQVLKTLDLEITAQKYLFKQLAKTKRIAESPAFIRFKEAKQLSLEGPKSNAESNVIARLFKSTPIKNVMPGIMDGFRALLGVDAAPSAKSTKDSKEKDREQKTEAKAPKSRADGQWNEESEKSSDEEAGADDVSMADIQSDDFAQFDSRLAASSDESESEGASGDDGDGDISMDDSKKNHYDHAADLSLSPTPSDSESESPSATSVKASKKASATTKGTVKDTTFLPSLMMGGYWSGSESGDEPAADEPPRRKNRMGQQARRALWEKKYGSGANHVRKEQEKKKNSRDSGWDVRKGAMDPDADGRKKFGKGRSGPGAGRPAHRTGDRGASSYHNGRSSFQEKKPQDDKPLHPSWEAKKRAKEQAAQVSFQGKKITFD</sequence>
<evidence type="ECO:0000313" key="6">
    <source>
        <dbReference type="Proteomes" id="UP001583193"/>
    </source>
</evidence>